<dbReference type="CDD" id="cd06550">
    <property type="entry name" value="TM_ABC_iron-siderophores_like"/>
    <property type="match status" value="1"/>
</dbReference>
<keyword evidence="10" id="KW-1185">Reference proteome</keyword>
<comment type="caution">
    <text evidence="9">The sequence shown here is derived from an EMBL/GenBank/DDBJ whole genome shotgun (WGS) entry which is preliminary data.</text>
</comment>
<evidence type="ECO:0000256" key="3">
    <source>
        <dbReference type="ARBA" id="ARBA00022448"/>
    </source>
</evidence>
<dbReference type="GO" id="GO:0033214">
    <property type="term" value="P:siderophore-iron import into cell"/>
    <property type="evidence" value="ECO:0007669"/>
    <property type="project" value="TreeGrafter"/>
</dbReference>
<reference evidence="9" key="1">
    <citation type="submission" date="2022-05" db="EMBL/GenBank/DDBJ databases">
        <title>Comparative Genomics of Spacecraft Associated Microbes.</title>
        <authorList>
            <person name="Tran M.T."/>
            <person name="Wright A."/>
            <person name="Seuylemezian A."/>
            <person name="Eisen J."/>
            <person name="Coil D."/>
        </authorList>
    </citation>
    <scope>NUCLEOTIDE SEQUENCE</scope>
    <source>
        <strain evidence="9">214.1.1</strain>
    </source>
</reference>
<feature type="transmembrane region" description="Helical" evidence="8">
    <location>
        <begin position="12"/>
        <end position="32"/>
    </location>
</feature>
<comment type="subcellular location">
    <subcellularLocation>
        <location evidence="1">Cell membrane</location>
        <topology evidence="1">Multi-pass membrane protein</topology>
    </subcellularLocation>
</comment>
<feature type="transmembrane region" description="Helical" evidence="8">
    <location>
        <begin position="154"/>
        <end position="178"/>
    </location>
</feature>
<dbReference type="SUPFAM" id="SSF81345">
    <property type="entry name" value="ABC transporter involved in vitamin B12 uptake, BtuC"/>
    <property type="match status" value="1"/>
</dbReference>
<evidence type="ECO:0000256" key="7">
    <source>
        <dbReference type="ARBA" id="ARBA00023136"/>
    </source>
</evidence>
<dbReference type="EMBL" id="JAMBOL010000003">
    <property type="protein sequence ID" value="MCM3713757.1"/>
    <property type="molecule type" value="Genomic_DNA"/>
</dbReference>
<dbReference type="PROSITE" id="PS51257">
    <property type="entry name" value="PROKAR_LIPOPROTEIN"/>
    <property type="match status" value="1"/>
</dbReference>
<organism evidence="9 10">
    <name type="scientific">Halalkalibacter oceani</name>
    <dbReference type="NCBI Taxonomy" id="1653776"/>
    <lineage>
        <taxon>Bacteria</taxon>
        <taxon>Bacillati</taxon>
        <taxon>Bacillota</taxon>
        <taxon>Bacilli</taxon>
        <taxon>Bacillales</taxon>
        <taxon>Bacillaceae</taxon>
        <taxon>Halalkalibacter</taxon>
    </lineage>
</organism>
<proteinExistence type="inferred from homology"/>
<evidence type="ECO:0000256" key="6">
    <source>
        <dbReference type="ARBA" id="ARBA00022989"/>
    </source>
</evidence>
<dbReference type="InterPro" id="IPR000522">
    <property type="entry name" value="ABC_transptr_permease_BtuC"/>
</dbReference>
<feature type="transmembrane region" description="Helical" evidence="8">
    <location>
        <begin position="198"/>
        <end position="217"/>
    </location>
</feature>
<dbReference type="Proteomes" id="UP001139179">
    <property type="component" value="Unassembled WGS sequence"/>
</dbReference>
<dbReference type="FunFam" id="1.10.3470.10:FF:000001">
    <property type="entry name" value="Vitamin B12 ABC transporter permease BtuC"/>
    <property type="match status" value="1"/>
</dbReference>
<protein>
    <submittedName>
        <fullName evidence="9">Iron ABC transporter permease</fullName>
    </submittedName>
</protein>
<feature type="transmembrane region" description="Helical" evidence="8">
    <location>
        <begin position="96"/>
        <end position="117"/>
    </location>
</feature>
<comment type="similarity">
    <text evidence="2">Belongs to the binding-protein-dependent transport system permease family. FecCD subfamily.</text>
</comment>
<evidence type="ECO:0000313" key="9">
    <source>
        <dbReference type="EMBL" id="MCM3713757.1"/>
    </source>
</evidence>
<sequence length="333" mass="35390">MRLKEEGHINFIFIFSIACLLMVVIFMLSIVLGSADVNIQTVFNAILNYDSTNVDHNIIVDIRIPRVIGALLVGTALAVSGAGIQSVTRNSLADPGLIGLNSGAALMIALTYAFSLSVSFEKLIFTSFLGAMIGGTMVIMIGRSKRGGFNSTRLILAGAAISALLSALSQAVALFFRLNQSITYWSSGGVSATTWKQIYIGSPIVIIVVVLFILISRHLSILNLGESVAKGLGQNVKLIQFVTLLLSMLLAGIAVAIVGQIAFVGLMVPHIARFLVGTDYKKVIPLTAVMGGSLVLAADTVARLMGESPVSAIISFIGVPYFLYLIKKRGRTI</sequence>
<accession>A0A9X2DQW1</accession>
<keyword evidence="5 8" id="KW-0812">Transmembrane</keyword>
<feature type="transmembrane region" description="Helical" evidence="8">
    <location>
        <begin position="123"/>
        <end position="142"/>
    </location>
</feature>
<dbReference type="AlphaFoldDB" id="A0A9X2DQW1"/>
<evidence type="ECO:0000256" key="8">
    <source>
        <dbReference type="SAM" id="Phobius"/>
    </source>
</evidence>
<feature type="transmembrane region" description="Helical" evidence="8">
    <location>
        <begin position="309"/>
        <end position="326"/>
    </location>
</feature>
<feature type="transmembrane region" description="Helical" evidence="8">
    <location>
        <begin position="64"/>
        <end position="84"/>
    </location>
</feature>
<feature type="transmembrane region" description="Helical" evidence="8">
    <location>
        <begin position="238"/>
        <end position="263"/>
    </location>
</feature>
<evidence type="ECO:0000256" key="2">
    <source>
        <dbReference type="ARBA" id="ARBA00007935"/>
    </source>
</evidence>
<evidence type="ECO:0000256" key="1">
    <source>
        <dbReference type="ARBA" id="ARBA00004651"/>
    </source>
</evidence>
<dbReference type="GO" id="GO:0022857">
    <property type="term" value="F:transmembrane transporter activity"/>
    <property type="evidence" value="ECO:0007669"/>
    <property type="project" value="InterPro"/>
</dbReference>
<evidence type="ECO:0000256" key="5">
    <source>
        <dbReference type="ARBA" id="ARBA00022692"/>
    </source>
</evidence>
<keyword evidence="3" id="KW-0813">Transport</keyword>
<dbReference type="GO" id="GO:0005886">
    <property type="term" value="C:plasma membrane"/>
    <property type="evidence" value="ECO:0007669"/>
    <property type="project" value="UniProtKB-SubCell"/>
</dbReference>
<gene>
    <name evidence="9" type="ORF">M3202_06640</name>
</gene>
<dbReference type="Pfam" id="PF01032">
    <property type="entry name" value="FecCD"/>
    <property type="match status" value="1"/>
</dbReference>
<dbReference type="PANTHER" id="PTHR30472:SF58">
    <property type="entry name" value="IRON(3+)-HYDROXAMATE IMPORT SYSTEM PERMEASE PROTEIN FHUB"/>
    <property type="match status" value="1"/>
</dbReference>
<name>A0A9X2DQW1_9BACI</name>
<evidence type="ECO:0000256" key="4">
    <source>
        <dbReference type="ARBA" id="ARBA00022475"/>
    </source>
</evidence>
<keyword evidence="6 8" id="KW-1133">Transmembrane helix</keyword>
<dbReference type="PANTHER" id="PTHR30472">
    <property type="entry name" value="FERRIC ENTEROBACTIN TRANSPORT SYSTEM PERMEASE PROTEIN"/>
    <property type="match status" value="1"/>
</dbReference>
<dbReference type="InterPro" id="IPR037294">
    <property type="entry name" value="ABC_BtuC-like"/>
</dbReference>
<keyword evidence="4" id="KW-1003">Cell membrane</keyword>
<keyword evidence="7 8" id="KW-0472">Membrane</keyword>
<evidence type="ECO:0000313" key="10">
    <source>
        <dbReference type="Proteomes" id="UP001139179"/>
    </source>
</evidence>
<dbReference type="Gene3D" id="1.10.3470.10">
    <property type="entry name" value="ABC transporter involved in vitamin B12 uptake, BtuC"/>
    <property type="match status" value="1"/>
</dbReference>
<dbReference type="RefSeq" id="WP_251222550.1">
    <property type="nucleotide sequence ID" value="NZ_JAMBOL010000003.1"/>
</dbReference>